<feature type="disulfide bond" evidence="8">
    <location>
        <begin position="204"/>
        <end position="213"/>
    </location>
</feature>
<comment type="similarity">
    <text evidence="5">Belongs to the transferrin family.</text>
</comment>
<evidence type="ECO:0000256" key="2">
    <source>
        <dbReference type="ARBA" id="ARBA00022525"/>
    </source>
</evidence>
<keyword evidence="3" id="KW-0677">Repeat</keyword>
<feature type="chain" id="PRO_5042824292" description="Transferrin" evidence="9">
    <location>
        <begin position="18"/>
        <end position="722"/>
    </location>
</feature>
<keyword evidence="9" id="KW-0732">Signal</keyword>
<comment type="subcellular location">
    <subcellularLocation>
        <location evidence="1">Secreted</location>
    </subcellularLocation>
</comment>
<feature type="binding site" evidence="6">
    <location>
        <position position="138"/>
    </location>
    <ligand>
        <name>hydrogencarbonate</name>
        <dbReference type="ChEBI" id="CHEBI:17544"/>
        <label>1</label>
    </ligand>
</feature>
<evidence type="ECO:0000313" key="12">
    <source>
        <dbReference type="Proteomes" id="UP001378592"/>
    </source>
</evidence>
<organism evidence="11 12">
    <name type="scientific">Gryllus longicercus</name>
    <dbReference type="NCBI Taxonomy" id="2509291"/>
    <lineage>
        <taxon>Eukaryota</taxon>
        <taxon>Metazoa</taxon>
        <taxon>Ecdysozoa</taxon>
        <taxon>Arthropoda</taxon>
        <taxon>Hexapoda</taxon>
        <taxon>Insecta</taxon>
        <taxon>Pterygota</taxon>
        <taxon>Neoptera</taxon>
        <taxon>Polyneoptera</taxon>
        <taxon>Orthoptera</taxon>
        <taxon>Ensifera</taxon>
        <taxon>Gryllidea</taxon>
        <taxon>Grylloidea</taxon>
        <taxon>Gryllidae</taxon>
        <taxon>Gryllinae</taxon>
        <taxon>Gryllus</taxon>
    </lineage>
</organism>
<dbReference type="PIRSF" id="PIRSF002549">
    <property type="entry name" value="Transferrin"/>
    <property type="match status" value="1"/>
</dbReference>
<feature type="disulfide bond" evidence="8">
    <location>
        <begin position="30"/>
        <end position="61"/>
    </location>
</feature>
<feature type="disulfide bond" evidence="8">
    <location>
        <begin position="39"/>
        <end position="52"/>
    </location>
</feature>
<dbReference type="PRINTS" id="PR00422">
    <property type="entry name" value="TRANSFERRIN"/>
</dbReference>
<dbReference type="Proteomes" id="UP001378592">
    <property type="component" value="Unassembled WGS sequence"/>
</dbReference>
<feature type="disulfide bond" evidence="8">
    <location>
        <begin position="181"/>
        <end position="207"/>
    </location>
</feature>
<feature type="binding site" evidence="7">
    <location>
        <position position="76"/>
    </location>
    <ligand>
        <name>Fe(3+)</name>
        <dbReference type="ChEBI" id="CHEBI:29034"/>
        <label>1</label>
    </ligand>
</feature>
<dbReference type="SMART" id="SM00094">
    <property type="entry name" value="TR_FER"/>
    <property type="match status" value="2"/>
</dbReference>
<dbReference type="CDD" id="cd13529">
    <property type="entry name" value="PBP2_transferrin"/>
    <property type="match status" value="2"/>
</dbReference>
<feature type="disulfide bond" evidence="8">
    <location>
        <begin position="621"/>
        <end position="635"/>
    </location>
</feature>
<evidence type="ECO:0000256" key="3">
    <source>
        <dbReference type="ARBA" id="ARBA00022737"/>
    </source>
</evidence>
<feature type="disulfide bond" evidence="8">
    <location>
        <begin position="524"/>
        <end position="547"/>
    </location>
</feature>
<evidence type="ECO:0000313" key="11">
    <source>
        <dbReference type="EMBL" id="KAK7789570.1"/>
    </source>
</evidence>
<dbReference type="PANTHER" id="PTHR11485:SF57">
    <property type="entry name" value="TRANSFERRIN"/>
    <property type="match status" value="1"/>
</dbReference>
<dbReference type="PANTHER" id="PTHR11485">
    <property type="entry name" value="TRANSFERRIN"/>
    <property type="match status" value="1"/>
</dbReference>
<feature type="signal peptide" evidence="9">
    <location>
        <begin position="1"/>
        <end position="17"/>
    </location>
</feature>
<dbReference type="FunFam" id="3.40.190.10:FF:000095">
    <property type="entry name" value="Lactotransferrin"/>
    <property type="match status" value="1"/>
</dbReference>
<feature type="disulfide bond" evidence="8">
    <location>
        <begin position="273"/>
        <end position="286"/>
    </location>
</feature>
<reference evidence="11 12" key="1">
    <citation type="submission" date="2024-03" db="EMBL/GenBank/DDBJ databases">
        <title>The genome assembly and annotation of the cricket Gryllus longicercus Weissman &amp; Gray.</title>
        <authorList>
            <person name="Szrajer S."/>
            <person name="Gray D."/>
            <person name="Ylla G."/>
        </authorList>
    </citation>
    <scope>NUCLEOTIDE SEQUENCE [LARGE SCALE GENOMIC DNA]</scope>
    <source>
        <strain evidence="11">DAG 2021-001</strain>
        <tissue evidence="11">Whole body minus gut</tissue>
    </source>
</reference>
<feature type="binding site" evidence="7">
    <location>
        <position position="643"/>
    </location>
    <ligand>
        <name>Fe(3+)</name>
        <dbReference type="ChEBI" id="CHEBI:29034"/>
        <label>1</label>
    </ligand>
</feature>
<comment type="caution">
    <text evidence="11">The sequence shown here is derived from an EMBL/GenBank/DDBJ whole genome shotgun (WGS) entry which is preliminary data.</text>
</comment>
<feature type="binding site" evidence="7">
    <location>
        <position position="222"/>
    </location>
    <ligand>
        <name>Fe(3+)</name>
        <dbReference type="ChEBI" id="CHEBI:29034"/>
        <label>1</label>
    </ligand>
</feature>
<dbReference type="InterPro" id="IPR016357">
    <property type="entry name" value="Transferrin"/>
</dbReference>
<evidence type="ECO:0000256" key="5">
    <source>
        <dbReference type="PIRNR" id="PIRNR002549"/>
    </source>
</evidence>
<dbReference type="InterPro" id="IPR018195">
    <property type="entry name" value="Transferrin_Fe_BS"/>
</dbReference>
<keyword evidence="5" id="KW-0813">Transport</keyword>
<dbReference type="GO" id="GO:0005615">
    <property type="term" value="C:extracellular space"/>
    <property type="evidence" value="ECO:0007669"/>
    <property type="project" value="InterPro"/>
</dbReference>
<evidence type="ECO:0000256" key="8">
    <source>
        <dbReference type="PIRSR" id="PIRSR002549-4"/>
    </source>
</evidence>
<feature type="domain" description="Transferrin-like" evidence="10">
    <location>
        <begin position="373"/>
        <end position="720"/>
    </location>
</feature>
<protein>
    <recommendedName>
        <fullName evidence="5">Transferrin</fullName>
    </recommendedName>
</protein>
<keyword evidence="5 7" id="KW-0408">Iron</keyword>
<feature type="disulfide bond" evidence="8">
    <location>
        <begin position="481"/>
        <end position="580"/>
    </location>
</feature>
<dbReference type="PROSITE" id="PS51408">
    <property type="entry name" value="TRANSFERRIN_LIKE_4"/>
    <property type="match status" value="2"/>
</dbReference>
<dbReference type="Gene3D" id="3.40.190.10">
    <property type="entry name" value="Periplasmic binding protein-like II"/>
    <property type="match status" value="4"/>
</dbReference>
<feature type="binding site" evidence="7">
    <location>
        <position position="457"/>
    </location>
    <ligand>
        <name>Fe(3+)</name>
        <dbReference type="ChEBI" id="CHEBI:29034"/>
        <label>1</label>
    </ligand>
</feature>
<feature type="binding site" evidence="7">
    <location>
        <position position="574"/>
    </location>
    <ligand>
        <name>Fe(3+)</name>
        <dbReference type="ChEBI" id="CHEBI:29034"/>
        <label>2</label>
    </ligand>
</feature>
<evidence type="ECO:0000256" key="7">
    <source>
        <dbReference type="PIRSR" id="PIRSR002549-3"/>
    </source>
</evidence>
<gene>
    <name evidence="11" type="ORF">R5R35_010076</name>
</gene>
<keyword evidence="12" id="KW-1185">Reference proteome</keyword>
<dbReference type="PROSITE" id="PS00205">
    <property type="entry name" value="TRANSFERRIN_LIKE_1"/>
    <property type="match status" value="2"/>
</dbReference>
<feature type="binding site" evidence="6">
    <location>
        <position position="490"/>
    </location>
    <ligand>
        <name>hydrogencarbonate</name>
        <dbReference type="ChEBI" id="CHEBI:17544"/>
        <label>1</label>
    </ligand>
</feature>
<dbReference type="PROSITE" id="PS00207">
    <property type="entry name" value="TRANSFERRIN_LIKE_3"/>
    <property type="match status" value="1"/>
</dbReference>
<keyword evidence="4 8" id="KW-1015">Disulfide bond</keyword>
<dbReference type="InterPro" id="IPR001156">
    <property type="entry name" value="Transferrin-like_dom"/>
</dbReference>
<feature type="binding site" evidence="6">
    <location>
        <position position="483"/>
    </location>
    <ligand>
        <name>hydrogencarbonate</name>
        <dbReference type="ChEBI" id="CHEBI:17544"/>
        <label>1</label>
    </ligand>
</feature>
<feature type="binding site" evidence="6">
    <location>
        <position position="487"/>
    </location>
    <ligand>
        <name>hydrogencarbonate</name>
        <dbReference type="ChEBI" id="CHEBI:17544"/>
        <label>2</label>
    </ligand>
</feature>
<dbReference type="GO" id="GO:0006826">
    <property type="term" value="P:iron ion transport"/>
    <property type="evidence" value="ECO:0007669"/>
    <property type="project" value="UniProtKB-KW"/>
</dbReference>
<dbReference type="SUPFAM" id="SSF53850">
    <property type="entry name" value="Periplasmic binding protein-like II"/>
    <property type="match status" value="2"/>
</dbReference>
<dbReference type="GO" id="GO:0005769">
    <property type="term" value="C:early endosome"/>
    <property type="evidence" value="ECO:0007669"/>
    <property type="project" value="TreeGrafter"/>
</dbReference>
<feature type="binding site" evidence="7">
    <location>
        <position position="108"/>
    </location>
    <ligand>
        <name>Fe(3+)</name>
        <dbReference type="ChEBI" id="CHEBI:29034"/>
        <label>1</label>
    </ligand>
</feature>
<feature type="disulfide bond" evidence="8">
    <location>
        <begin position="544"/>
        <end position="563"/>
    </location>
</feature>
<feature type="disulfide bond" evidence="8">
    <location>
        <begin position="386"/>
        <end position="404"/>
    </location>
</feature>
<proteinExistence type="inferred from homology"/>
<feature type="binding site" evidence="6">
    <location>
        <position position="489"/>
    </location>
    <ligand>
        <name>hydrogencarbonate</name>
        <dbReference type="ChEBI" id="CHEBI:17544"/>
        <label>1</label>
    </ligand>
</feature>
<evidence type="ECO:0000256" key="9">
    <source>
        <dbReference type="SAM" id="SignalP"/>
    </source>
</evidence>
<evidence type="ECO:0000256" key="1">
    <source>
        <dbReference type="ARBA" id="ARBA00004613"/>
    </source>
</evidence>
<dbReference type="AlphaFoldDB" id="A0AAN9V360"/>
<feature type="binding site" evidence="6">
    <location>
        <position position="134"/>
    </location>
    <ligand>
        <name>hydrogencarbonate</name>
        <dbReference type="ChEBI" id="CHEBI:17544"/>
        <label>1</label>
    </ligand>
</feature>
<feature type="domain" description="Transferrin-like" evidence="10">
    <location>
        <begin position="27"/>
        <end position="368"/>
    </location>
</feature>
<dbReference type="EMBL" id="JAZDUA010000735">
    <property type="protein sequence ID" value="KAK7789570.1"/>
    <property type="molecule type" value="Genomic_DNA"/>
</dbReference>
<evidence type="ECO:0000256" key="6">
    <source>
        <dbReference type="PIRSR" id="PIRSR002549-2"/>
    </source>
</evidence>
<dbReference type="GO" id="GO:0046872">
    <property type="term" value="F:metal ion binding"/>
    <property type="evidence" value="ECO:0007669"/>
    <property type="project" value="UniProtKB-KW"/>
</dbReference>
<name>A0AAN9V360_9ORTH</name>
<feature type="binding site" evidence="7">
    <location>
        <position position="429"/>
    </location>
    <ligand>
        <name>Fe(3+)</name>
        <dbReference type="ChEBI" id="CHEBI:29034"/>
        <label>1</label>
    </ligand>
</feature>
<keyword evidence="2" id="KW-0964">Secreted</keyword>
<comment type="function">
    <text evidence="5">Transferrins are iron binding transport proteins which bind Fe(3+) ion in association with the binding of an anion, usually bicarbonate.</text>
</comment>
<keyword evidence="5" id="KW-0410">Iron transport</keyword>
<evidence type="ECO:0000259" key="10">
    <source>
        <dbReference type="PROSITE" id="PS51408"/>
    </source>
</evidence>
<feature type="binding site" evidence="6">
    <location>
        <position position="141"/>
    </location>
    <ligand>
        <name>hydrogencarbonate</name>
        <dbReference type="ChEBI" id="CHEBI:17544"/>
        <label>1</label>
    </ligand>
</feature>
<dbReference type="Pfam" id="PF00405">
    <property type="entry name" value="Transferrin"/>
    <property type="match status" value="2"/>
</dbReference>
<evidence type="ECO:0000256" key="4">
    <source>
        <dbReference type="ARBA" id="ARBA00023157"/>
    </source>
</evidence>
<keyword evidence="5 7" id="KW-0479">Metal-binding</keyword>
<accession>A0AAN9V360</accession>
<dbReference type="GO" id="GO:0005886">
    <property type="term" value="C:plasma membrane"/>
    <property type="evidence" value="ECO:0007669"/>
    <property type="project" value="TreeGrafter"/>
</dbReference>
<dbReference type="GO" id="GO:0055037">
    <property type="term" value="C:recycling endosome"/>
    <property type="evidence" value="ECO:0007669"/>
    <property type="project" value="TreeGrafter"/>
</dbReference>
<feature type="disulfide bond" evidence="8">
    <location>
        <begin position="132"/>
        <end position="228"/>
    </location>
</feature>
<feature type="disulfide bond" evidence="8">
    <location>
        <begin position="509"/>
        <end position="721"/>
    </location>
</feature>
<keyword evidence="5" id="KW-0406">Ion transport</keyword>
<dbReference type="PROSITE" id="PS00206">
    <property type="entry name" value="TRANSFERRIN_LIKE_2"/>
    <property type="match status" value="1"/>
</dbReference>
<sequence length="722" mass="78051">MQLPAALTLLLAAAALAGPAARTHHDFNLCVPEPYFAACQTMQQQEGSRLKCVKARDRVDCLEKVGHGQADIMAADPEDMYLATSADVPFTVFKEVRTTLEPAEEFRYEAVAVVHKNLQIESVQGIRGLKSCHTGVGRNVGYKIPITKLTKLGVLQLQNDTLLTAREIELRALSQLFSQACLVGDWSSDAAADRRLKNTYSNLCALCEHPDVCNYPDKFSGYDGALRCLSDGGGQIAWTKVIYVKQHFGIPVGGALEVTNATRYNPDDYAYLCPDGSKRPILGPACRWAARPWQGFIANGDITSEVDDARRVLDQASQRGAAADAEWLKSVLTVIKDKTVLVSAPQPAVSPLQYLDKANYTDVIERGRGGAVVRVCVRSQAELAKCRSLAAAAFSRDVRPEFGCELREGGPHACLAAIRDGHADIIAVDGGEAHVARTEYNLRPVLTELYGEHQGLYYAVAVVKKSSSIRTLTDLRGKKSCHTGYGRTAGWNVPVYALLRAGLLPSGTCPYAKAVGEFFSGGSCVPGALSAENNPAGLNPQRLCDLCAGDLDAAGGANPATKCSSTPHEAFYGYAGAFRCLASGAGDVAFVKHATVPDNTDGKNSAAWARNLQSSDYELLCPDGSRKPVDQYESCNLAQVPAHLVVTSSSKSQIELEAIRHAVIAVGKLYTERPDLFRLFGPYKGKNDLLFKDSATGFRAIDEPSPVQRQYEEMLEQLRTCH</sequence>
<feature type="disulfide bond" evidence="8">
    <location>
        <begin position="376"/>
        <end position="414"/>
    </location>
</feature>